<evidence type="ECO:0000313" key="2">
    <source>
        <dbReference type="EMBL" id="MDV5825075.1"/>
    </source>
</evidence>
<accession>A0ABU3ZZX0</accession>
<dbReference type="Proteomes" id="UP001185984">
    <property type="component" value="Unassembled WGS sequence"/>
</dbReference>
<keyword evidence="3" id="KW-1185">Reference proteome</keyword>
<feature type="domain" description="HTH luxR-type" evidence="1">
    <location>
        <begin position="292"/>
        <end position="349"/>
    </location>
</feature>
<dbReference type="EMBL" id="JAPTHD010000007">
    <property type="protein sequence ID" value="MDV5825075.1"/>
    <property type="molecule type" value="Genomic_DNA"/>
</dbReference>
<organism evidence="2 3">
    <name type="scientific">Sphingobium naphthae</name>
    <dbReference type="NCBI Taxonomy" id="1886786"/>
    <lineage>
        <taxon>Bacteria</taxon>
        <taxon>Pseudomonadati</taxon>
        <taxon>Pseudomonadota</taxon>
        <taxon>Alphaproteobacteria</taxon>
        <taxon>Sphingomonadales</taxon>
        <taxon>Sphingomonadaceae</taxon>
        <taxon>Sphingobium</taxon>
    </lineage>
</organism>
<evidence type="ECO:0000259" key="1">
    <source>
        <dbReference type="SMART" id="SM00421"/>
    </source>
</evidence>
<evidence type="ECO:0000313" key="3">
    <source>
        <dbReference type="Proteomes" id="UP001185984"/>
    </source>
</evidence>
<dbReference type="Gene3D" id="1.10.10.10">
    <property type="entry name" value="Winged helix-like DNA-binding domain superfamily/Winged helix DNA-binding domain"/>
    <property type="match status" value="1"/>
</dbReference>
<dbReference type="SMART" id="SM00421">
    <property type="entry name" value="HTH_LUXR"/>
    <property type="match status" value="1"/>
</dbReference>
<dbReference type="RefSeq" id="WP_317517703.1">
    <property type="nucleotide sequence ID" value="NZ_JAPTHD010000007.1"/>
</dbReference>
<dbReference type="SUPFAM" id="SSF46894">
    <property type="entry name" value="C-terminal effector domain of the bipartite response regulators"/>
    <property type="match status" value="1"/>
</dbReference>
<dbReference type="InterPro" id="IPR016032">
    <property type="entry name" value="Sig_transdc_resp-reg_C-effctor"/>
</dbReference>
<comment type="caution">
    <text evidence="2">The sequence shown here is derived from an EMBL/GenBank/DDBJ whole genome shotgun (WGS) entry which is preliminary data.</text>
</comment>
<reference evidence="3" key="1">
    <citation type="journal article" date="2022" name="J Environ Chem Eng">
        <title>Biodegradation of petroleum oil using a constructed nonpathogenic and heavy metal-tolerant bacterial consortium isolated from marine sponges.</title>
        <authorList>
            <person name="Dechsakulwatana C."/>
            <person name="Rungsihiranrut A."/>
            <person name="Muangchinda C."/>
            <person name="Ningthoujam R."/>
            <person name="Klankeo P."/>
            <person name="Pinyakong O."/>
        </authorList>
    </citation>
    <scope>NUCLEOTIDE SEQUENCE [LARGE SCALE GENOMIC DNA]</scope>
    <source>
        <strain evidence="3">MO2-4</strain>
    </source>
</reference>
<dbReference type="InterPro" id="IPR000792">
    <property type="entry name" value="Tscrpt_reg_LuxR_C"/>
</dbReference>
<sequence length="357" mass="39299">MRMMNTGEGDLLAALHDGLSDQPLWSRFLDMLANATGASGASLLLRPQEGPIVHLSSGRTLPPVLQQRFTDTPNAAVLMREGRVYALPELIRDADEATILPALEVQGLAHIRSLRLTDASATDAWLTIAGDRDFGAAAGSLLSRLGPHLKIALNNLLALERERRQASISSEMMGRLNFGWLTIDARCRIVDQSPNVQEIFRRTSLLRHGRYDRLTFASAAIDRDVAALAKAFAHDVHARPRAFRLSQDPWMDMFVTPMPDRRPSTGSQPVAMLYLSGDRWSRDDRCEQLTDLFGLLPSEARLAWAMAQGRSIAEAAQDLGLTVETARNYSKKIYSKTGAGGQADLVRIIFTSVLAII</sequence>
<protein>
    <submittedName>
        <fullName evidence="2">Helix-turn-helix transcriptional regulator</fullName>
    </submittedName>
</protein>
<dbReference type="InterPro" id="IPR036388">
    <property type="entry name" value="WH-like_DNA-bd_sf"/>
</dbReference>
<proteinExistence type="predicted"/>
<name>A0ABU3ZZX0_9SPHN</name>
<gene>
    <name evidence="2" type="ORF">O0R41_15820</name>
</gene>